<dbReference type="EMBL" id="UPHU01000001">
    <property type="protein sequence ID" value="VBA54855.1"/>
    <property type="molecule type" value="Genomic_DNA"/>
</dbReference>
<dbReference type="PRINTS" id="PR00412">
    <property type="entry name" value="EPOXHYDRLASE"/>
</dbReference>
<sequence length="283" mass="30778">MPIHRRTAVVDGLVTSYLESGTGDPVVLLHGGEFGASAELGWEHNIVALAKRYRVLAPDLLGFGQSAKVVDFVDGRGMRIRHVARFCDVVGVDSAHFAGNSMGAIMLLTDATSDAPRLPIRTMAIICGGGQIQQNRHFEALQRYDATLDGMRRIVEALFHDARYPADEDYVRRRYQSSIVPGAWEAVAAARCRRPGAEPESESESAPASESSSARPYQRISVPTLVVEGRDDKLLPAGWAAQLAKQVTDGRAVVIDDAGHCPQIEQSSAVNELLLDFLSRQKT</sequence>
<reference evidence="3 4" key="1">
    <citation type="submission" date="2018-09" db="EMBL/GenBank/DDBJ databases">
        <authorList>
            <person name="Tagini F."/>
        </authorList>
    </citation>
    <scope>NUCLEOTIDE SEQUENCE [LARGE SCALE GENOMIC DNA]</scope>
    <source>
        <strain evidence="3 4">MK142</strain>
    </source>
</reference>
<dbReference type="SUPFAM" id="SSF53474">
    <property type="entry name" value="alpha/beta-Hydrolases"/>
    <property type="match status" value="1"/>
</dbReference>
<dbReference type="InterPro" id="IPR000639">
    <property type="entry name" value="Epox_hydrolase-like"/>
</dbReference>
<feature type="region of interest" description="Disordered" evidence="1">
    <location>
        <begin position="195"/>
        <end position="216"/>
    </location>
</feature>
<evidence type="ECO:0000313" key="3">
    <source>
        <dbReference type="EMBL" id="VBA54855.1"/>
    </source>
</evidence>
<dbReference type="Proteomes" id="UP000268285">
    <property type="component" value="Unassembled WGS sequence"/>
</dbReference>
<feature type="domain" description="AB hydrolase-1" evidence="2">
    <location>
        <begin position="26"/>
        <end position="272"/>
    </location>
</feature>
<name>A0A498QZA3_9MYCO</name>
<keyword evidence="3" id="KW-0378">Hydrolase</keyword>
<dbReference type="Gene3D" id="3.40.50.1820">
    <property type="entry name" value="alpha/beta hydrolase"/>
    <property type="match status" value="1"/>
</dbReference>
<dbReference type="Pfam" id="PF12697">
    <property type="entry name" value="Abhydrolase_6"/>
    <property type="match status" value="1"/>
</dbReference>
<organism evidence="3 4">
    <name type="scientific">Mycobacterium pseudokansasii</name>
    <dbReference type="NCBI Taxonomy" id="2341080"/>
    <lineage>
        <taxon>Bacteria</taxon>
        <taxon>Bacillati</taxon>
        <taxon>Actinomycetota</taxon>
        <taxon>Actinomycetes</taxon>
        <taxon>Mycobacteriales</taxon>
        <taxon>Mycobacteriaceae</taxon>
        <taxon>Mycobacterium</taxon>
    </lineage>
</organism>
<dbReference type="GO" id="GO:0018768">
    <property type="term" value="F:2-hydroxy-6-oxo-6-(2'-aminophenyl)hexa-2,4-dienoate hydrolase activity"/>
    <property type="evidence" value="ECO:0007669"/>
    <property type="project" value="UniProtKB-EC"/>
</dbReference>
<keyword evidence="4" id="KW-1185">Reference proteome</keyword>
<protein>
    <submittedName>
        <fullName evidence="3">2-hydroxy-6-oxo-6-(2'-aminophenyl)hexa-2, 4-dienoic acid hydrolase</fullName>
        <ecNumber evidence="3">3.7.1.13</ecNumber>
    </submittedName>
</protein>
<dbReference type="PANTHER" id="PTHR46438:SF2">
    <property type="entry name" value="ALPHA_BETA-HYDROLASES SUPERFAMILY PROTEIN"/>
    <property type="match status" value="1"/>
</dbReference>
<dbReference type="OrthoDB" id="9801162at2"/>
<accession>A0A498QZA3</accession>
<evidence type="ECO:0000313" key="4">
    <source>
        <dbReference type="Proteomes" id="UP000268285"/>
    </source>
</evidence>
<evidence type="ECO:0000256" key="1">
    <source>
        <dbReference type="SAM" id="MobiDB-lite"/>
    </source>
</evidence>
<dbReference type="EC" id="3.7.1.13" evidence="3"/>
<proteinExistence type="predicted"/>
<dbReference type="InterPro" id="IPR029058">
    <property type="entry name" value="AB_hydrolase_fold"/>
</dbReference>
<feature type="compositionally biased region" description="Low complexity" evidence="1">
    <location>
        <begin position="204"/>
        <end position="214"/>
    </location>
</feature>
<dbReference type="PRINTS" id="PR00111">
    <property type="entry name" value="ABHYDROLASE"/>
</dbReference>
<dbReference type="AlphaFoldDB" id="A0A498QZA3"/>
<gene>
    <name evidence="3" type="primary">carC_2</name>
    <name evidence="3" type="ORF">LAUMK142_04848</name>
</gene>
<dbReference type="RefSeq" id="WP_099187707.1">
    <property type="nucleotide sequence ID" value="NZ_UPHN01000154.1"/>
</dbReference>
<dbReference type="PANTHER" id="PTHR46438">
    <property type="entry name" value="ALPHA/BETA-HYDROLASES SUPERFAMILY PROTEIN"/>
    <property type="match status" value="1"/>
</dbReference>
<evidence type="ECO:0000259" key="2">
    <source>
        <dbReference type="Pfam" id="PF12697"/>
    </source>
</evidence>
<dbReference type="InterPro" id="IPR000073">
    <property type="entry name" value="AB_hydrolase_1"/>
</dbReference>